<gene>
    <name evidence="1" type="ORF">POCTA_138.1.T0720072</name>
</gene>
<protein>
    <recommendedName>
        <fullName evidence="3">Protein kinase domain-containing protein</fullName>
    </recommendedName>
</protein>
<comment type="caution">
    <text evidence="1">The sequence shown here is derived from an EMBL/GenBank/DDBJ whole genome shotgun (WGS) entry which is preliminary data.</text>
</comment>
<name>A0A8S1VNJ4_PAROT</name>
<evidence type="ECO:0000313" key="2">
    <source>
        <dbReference type="Proteomes" id="UP000683925"/>
    </source>
</evidence>
<dbReference type="OrthoDB" id="298333at2759"/>
<proteinExistence type="predicted"/>
<evidence type="ECO:0008006" key="3">
    <source>
        <dbReference type="Google" id="ProtNLM"/>
    </source>
</evidence>
<keyword evidence="2" id="KW-1185">Reference proteome</keyword>
<dbReference type="EMBL" id="CAJJDP010000071">
    <property type="protein sequence ID" value="CAD8179004.1"/>
    <property type="molecule type" value="Genomic_DNA"/>
</dbReference>
<organism evidence="1 2">
    <name type="scientific">Paramecium octaurelia</name>
    <dbReference type="NCBI Taxonomy" id="43137"/>
    <lineage>
        <taxon>Eukaryota</taxon>
        <taxon>Sar</taxon>
        <taxon>Alveolata</taxon>
        <taxon>Ciliophora</taxon>
        <taxon>Intramacronucleata</taxon>
        <taxon>Oligohymenophorea</taxon>
        <taxon>Peniculida</taxon>
        <taxon>Parameciidae</taxon>
        <taxon>Paramecium</taxon>
    </lineage>
</organism>
<dbReference type="OMA" id="HQIKYQQ"/>
<reference evidence="1" key="1">
    <citation type="submission" date="2021-01" db="EMBL/GenBank/DDBJ databases">
        <authorList>
            <consortium name="Genoscope - CEA"/>
            <person name="William W."/>
        </authorList>
    </citation>
    <scope>NUCLEOTIDE SEQUENCE</scope>
</reference>
<dbReference type="AlphaFoldDB" id="A0A8S1VNJ4"/>
<accession>A0A8S1VNJ4</accession>
<evidence type="ECO:0000313" key="1">
    <source>
        <dbReference type="EMBL" id="CAD8179004.1"/>
    </source>
</evidence>
<dbReference type="Proteomes" id="UP000683925">
    <property type="component" value="Unassembled WGS sequence"/>
</dbReference>
<sequence length="433" mass="51304">MQIANYKIELPISLDQSYQQLYRGFDDSKQSHYINIFPKSELDSLMYESISKKIQCYHYIKDAFEDDKNLIISYSNSNAWIKMPSKITNDQLNTYLKQLYDLYSLDILGFYDFNPDFLYIHQNTVYITDYGLRYYLHQIKYQQLYNNNYHQNQLIKTWMFGSLLYCVTTGTKDPSFLIKSNQKQINFHIEYNCRQNNISEDNINFIKILLRADHDIRPAFDQLANLPKLQNRQFVKLYSQPSSNHNKQRIIKKLNNNDQQIPKSPNTHTQSQFAFSRHHSKVKLALKSNLFYSSQKQIKNSKLNQYQLASQLIKSKVTQKHGQVIKNISTTKSFYTQNQVQNQTALNEQSRQNPRINQKKLSINIDVVKPSRTTSVNTKSLDQHSVAETNPLPIKSIQENKFEFRQKPRKNQINSFEQNFYFKEEDDKSDFSF</sequence>